<feature type="non-terminal residue" evidence="1">
    <location>
        <position position="1"/>
    </location>
</feature>
<sequence>ARWKVCHLYPQVTFGDGFKKSLERIKVYIRRKVADLMMKLSNGWRYPQKRKNLNSGDGVLKQYKIHGVLMLFWTIDILKEGSKCVQILKF</sequence>
<reference evidence="1 2" key="1">
    <citation type="journal article" date="2020" name="IScience">
        <title>Genome Sequencing of the Endangered Kingdonia uniflora (Circaeasteraceae, Ranunculales) Reveals Potential Mechanisms of Evolutionary Specialization.</title>
        <authorList>
            <person name="Sun Y."/>
            <person name="Deng T."/>
            <person name="Zhang A."/>
            <person name="Moore M.J."/>
            <person name="Landis J.B."/>
            <person name="Lin N."/>
            <person name="Zhang H."/>
            <person name="Zhang X."/>
            <person name="Huang J."/>
            <person name="Zhang X."/>
            <person name="Sun H."/>
            <person name="Wang H."/>
        </authorList>
    </citation>
    <scope>NUCLEOTIDE SEQUENCE [LARGE SCALE GENOMIC DNA]</scope>
    <source>
        <strain evidence="1">TB1705</strain>
        <tissue evidence="1">Leaf</tissue>
    </source>
</reference>
<proteinExistence type="predicted"/>
<comment type="caution">
    <text evidence="1">The sequence shown here is derived from an EMBL/GenBank/DDBJ whole genome shotgun (WGS) entry which is preliminary data.</text>
</comment>
<dbReference type="EMBL" id="JACGCM010001193">
    <property type="protein sequence ID" value="KAF6159506.1"/>
    <property type="molecule type" value="Genomic_DNA"/>
</dbReference>
<accession>A0A7J7MX92</accession>
<keyword evidence="2" id="KW-1185">Reference proteome</keyword>
<name>A0A7J7MX92_9MAGN</name>
<dbReference type="AlphaFoldDB" id="A0A7J7MX92"/>
<evidence type="ECO:0000313" key="1">
    <source>
        <dbReference type="EMBL" id="KAF6159506.1"/>
    </source>
</evidence>
<dbReference type="OrthoDB" id="6513042at2759"/>
<protein>
    <submittedName>
        <fullName evidence="1">Uncharacterized protein</fullName>
    </submittedName>
</protein>
<gene>
    <name evidence="1" type="ORF">GIB67_032277</name>
</gene>
<evidence type="ECO:0000313" key="2">
    <source>
        <dbReference type="Proteomes" id="UP000541444"/>
    </source>
</evidence>
<organism evidence="1 2">
    <name type="scientific">Kingdonia uniflora</name>
    <dbReference type="NCBI Taxonomy" id="39325"/>
    <lineage>
        <taxon>Eukaryota</taxon>
        <taxon>Viridiplantae</taxon>
        <taxon>Streptophyta</taxon>
        <taxon>Embryophyta</taxon>
        <taxon>Tracheophyta</taxon>
        <taxon>Spermatophyta</taxon>
        <taxon>Magnoliopsida</taxon>
        <taxon>Ranunculales</taxon>
        <taxon>Circaeasteraceae</taxon>
        <taxon>Kingdonia</taxon>
    </lineage>
</organism>
<dbReference type="Proteomes" id="UP000541444">
    <property type="component" value="Unassembled WGS sequence"/>
</dbReference>